<dbReference type="InterPro" id="IPR011989">
    <property type="entry name" value="ARM-like"/>
</dbReference>
<reference evidence="2" key="1">
    <citation type="journal article" date="2014" name="Int. J. Syst. Evol. Microbiol.">
        <title>Complete genome sequence of Corynebacterium casei LMG S-19264T (=DSM 44701T), isolated from a smear-ripened cheese.</title>
        <authorList>
            <consortium name="US DOE Joint Genome Institute (JGI-PGF)"/>
            <person name="Walter F."/>
            <person name="Albersmeier A."/>
            <person name="Kalinowski J."/>
            <person name="Ruckert C."/>
        </authorList>
    </citation>
    <scope>NUCLEOTIDE SEQUENCE</scope>
    <source>
        <strain evidence="2">CGMCC 1.15290</strain>
    </source>
</reference>
<evidence type="ECO:0000256" key="1">
    <source>
        <dbReference type="SAM" id="Phobius"/>
    </source>
</evidence>
<keyword evidence="1" id="KW-0472">Membrane</keyword>
<dbReference type="AlphaFoldDB" id="A0A917MVN0"/>
<dbReference type="Gene3D" id="1.25.10.10">
    <property type="entry name" value="Leucine-rich Repeat Variant"/>
    <property type="match status" value="1"/>
</dbReference>
<protein>
    <recommendedName>
        <fullName evidence="4">HEAT repeat domain-containing protein</fullName>
    </recommendedName>
</protein>
<organism evidence="2 3">
    <name type="scientific">Filimonas zeae</name>
    <dbReference type="NCBI Taxonomy" id="1737353"/>
    <lineage>
        <taxon>Bacteria</taxon>
        <taxon>Pseudomonadati</taxon>
        <taxon>Bacteroidota</taxon>
        <taxon>Chitinophagia</taxon>
        <taxon>Chitinophagales</taxon>
        <taxon>Chitinophagaceae</taxon>
        <taxon>Filimonas</taxon>
    </lineage>
</organism>
<dbReference type="SMART" id="SM00567">
    <property type="entry name" value="EZ_HEAT"/>
    <property type="match status" value="3"/>
</dbReference>
<keyword evidence="1" id="KW-0812">Transmembrane</keyword>
<dbReference type="Proteomes" id="UP000627292">
    <property type="component" value="Unassembled WGS sequence"/>
</dbReference>
<dbReference type="EMBL" id="BMIB01000002">
    <property type="protein sequence ID" value="GGH66539.1"/>
    <property type="molecule type" value="Genomic_DNA"/>
</dbReference>
<accession>A0A917MVN0</accession>
<evidence type="ECO:0000313" key="3">
    <source>
        <dbReference type="Proteomes" id="UP000627292"/>
    </source>
</evidence>
<keyword evidence="3" id="KW-1185">Reference proteome</keyword>
<gene>
    <name evidence="2" type="ORF">GCM10011379_20830</name>
</gene>
<dbReference type="InterPro" id="IPR004155">
    <property type="entry name" value="PBS_lyase_HEAT"/>
</dbReference>
<evidence type="ECO:0008006" key="4">
    <source>
        <dbReference type="Google" id="ProtNLM"/>
    </source>
</evidence>
<dbReference type="InterPro" id="IPR021133">
    <property type="entry name" value="HEAT_type_2"/>
</dbReference>
<dbReference type="PROSITE" id="PS50077">
    <property type="entry name" value="HEAT_REPEAT"/>
    <property type="match status" value="1"/>
</dbReference>
<name>A0A917MVN0_9BACT</name>
<reference evidence="2" key="2">
    <citation type="submission" date="2020-09" db="EMBL/GenBank/DDBJ databases">
        <authorList>
            <person name="Sun Q."/>
            <person name="Zhou Y."/>
        </authorList>
    </citation>
    <scope>NUCLEOTIDE SEQUENCE</scope>
    <source>
        <strain evidence="2">CGMCC 1.15290</strain>
    </source>
</reference>
<keyword evidence="1" id="KW-1133">Transmembrane helix</keyword>
<dbReference type="RefSeq" id="WP_188951967.1">
    <property type="nucleotide sequence ID" value="NZ_BMIB01000002.1"/>
</dbReference>
<dbReference type="Pfam" id="PF13646">
    <property type="entry name" value="HEAT_2"/>
    <property type="match status" value="1"/>
</dbReference>
<comment type="caution">
    <text evidence="2">The sequence shown here is derived from an EMBL/GenBank/DDBJ whole genome shotgun (WGS) entry which is preliminary data.</text>
</comment>
<sequence length="370" mass="42201">MNYLTGLPAQVQIALLILLIAFTGILFSMVILLLYRLVMYRRNKRERICINTIQALLAKEVVLNEQLHRGTPVKAVVLDIAAFKAIPLHKKWCRQLLVAQLIEYRHLLSGKTAELLRKLYVELGLYRQARSFINSARPGHIAAGLHELCEMAMPADKDRLLMLAQHTDRNVMEMARCACVRLLREPLVFLKEVQKPLLPWEKLELLRLLSLRNDVCLPEFSGFMNEAYHHSVISLSMRAAAWFQQFEAIPALMKMLDNPEQELRAEAVNALGRLGAEVAEEILVQRYTAETMMVKIEVVKALGRIGSGRCLVFLEQELTDGEVFELRKKSARSIIQHKALAKNNIQRLTEHTIGLPHLMIVHSANPLIRN</sequence>
<dbReference type="SUPFAM" id="SSF48371">
    <property type="entry name" value="ARM repeat"/>
    <property type="match status" value="1"/>
</dbReference>
<evidence type="ECO:0000313" key="2">
    <source>
        <dbReference type="EMBL" id="GGH66539.1"/>
    </source>
</evidence>
<feature type="transmembrane region" description="Helical" evidence="1">
    <location>
        <begin position="12"/>
        <end position="35"/>
    </location>
</feature>
<proteinExistence type="predicted"/>
<dbReference type="InterPro" id="IPR016024">
    <property type="entry name" value="ARM-type_fold"/>
</dbReference>